<dbReference type="Proteomes" id="UP000251889">
    <property type="component" value="Unassembled WGS sequence"/>
</dbReference>
<accession>A0A364Y5Q8</accession>
<name>A0A364Y5Q8_9BACT</name>
<sequence length="371" mass="42375">MQPTLTYELSNLEDTFASLPECHSLETYAWTLLDNELIRIKKSIIRGSLLGHKSASLKAYVQAHQRGIIALMDQALAMSTEPNLHLISKLEELLRYLEDNFPTQFDTDLLIPKLQLNNIRQKLNIEEVENKLRTRGASEALIKVVTSPLVSVFKQVSFNRANYVRLLLVEIDRRCNERNQSNESRLINDQLRDLSYAININSESTVDHFIAAIHLVVSTISTTEGKIEYLSLELKQINQIQVRSGIAYDPNRPDLTTCITTFLMEELTYLERISLNKKRAEISEAFSDFKIKFDISVAQIALLTKLLVETNVISNPNLSQLLQFLGHYSESKKAEKISYASLRTKYYNIEAGTLQSVKQVLQNAMKHLEKV</sequence>
<protein>
    <submittedName>
        <fullName evidence="1">Uncharacterized protein</fullName>
    </submittedName>
</protein>
<evidence type="ECO:0000313" key="1">
    <source>
        <dbReference type="EMBL" id="RAW01565.1"/>
    </source>
</evidence>
<organism evidence="1 2">
    <name type="scientific">Pseudochryseolinea flava</name>
    <dbReference type="NCBI Taxonomy" id="2059302"/>
    <lineage>
        <taxon>Bacteria</taxon>
        <taxon>Pseudomonadati</taxon>
        <taxon>Bacteroidota</taxon>
        <taxon>Cytophagia</taxon>
        <taxon>Cytophagales</taxon>
        <taxon>Fulvivirgaceae</taxon>
        <taxon>Pseudochryseolinea</taxon>
    </lineage>
</organism>
<gene>
    <name evidence="1" type="ORF">DQQ10_07860</name>
</gene>
<dbReference type="OrthoDB" id="636834at2"/>
<dbReference type="AlphaFoldDB" id="A0A364Y5Q8"/>
<evidence type="ECO:0000313" key="2">
    <source>
        <dbReference type="Proteomes" id="UP000251889"/>
    </source>
</evidence>
<proteinExistence type="predicted"/>
<reference evidence="1 2" key="1">
    <citation type="submission" date="2018-06" db="EMBL/GenBank/DDBJ databases">
        <title>Chryseolinea flavus sp. nov., a member of the phylum Bacteroidetes isolated from soil.</title>
        <authorList>
            <person name="Li Y."/>
            <person name="Wang J."/>
        </authorList>
    </citation>
    <scope>NUCLEOTIDE SEQUENCE [LARGE SCALE GENOMIC DNA]</scope>
    <source>
        <strain evidence="1 2">SDU1-6</strain>
    </source>
</reference>
<dbReference type="RefSeq" id="WP_112746305.1">
    <property type="nucleotide sequence ID" value="NZ_QMFY01000003.1"/>
</dbReference>
<keyword evidence="2" id="KW-1185">Reference proteome</keyword>
<dbReference type="EMBL" id="QMFY01000003">
    <property type="protein sequence ID" value="RAW01565.1"/>
    <property type="molecule type" value="Genomic_DNA"/>
</dbReference>
<comment type="caution">
    <text evidence="1">The sequence shown here is derived from an EMBL/GenBank/DDBJ whole genome shotgun (WGS) entry which is preliminary data.</text>
</comment>